<dbReference type="AlphaFoldDB" id="A0A388SCU2"/>
<dbReference type="OrthoDB" id="9779930at2"/>
<name>A0A388SCU2_9BURK</name>
<dbReference type="PANTHER" id="PTHR33217:SF8">
    <property type="entry name" value="MUTATOR FAMILY TRANSPOSASE"/>
    <property type="match status" value="1"/>
</dbReference>
<evidence type="ECO:0000256" key="5">
    <source>
        <dbReference type="ARBA" id="ARBA00023172"/>
    </source>
</evidence>
<comment type="similarity">
    <text evidence="2 6">Belongs to the transposase mutator family.</text>
</comment>
<evidence type="ECO:0000256" key="2">
    <source>
        <dbReference type="ARBA" id="ARBA00010961"/>
    </source>
</evidence>
<dbReference type="GO" id="GO:0003677">
    <property type="term" value="F:DNA binding"/>
    <property type="evidence" value="ECO:0007669"/>
    <property type="project" value="UniProtKB-UniRule"/>
</dbReference>
<evidence type="ECO:0000256" key="3">
    <source>
        <dbReference type="ARBA" id="ARBA00022578"/>
    </source>
</evidence>
<keyword evidence="3 6" id="KW-0815">Transposition</keyword>
<dbReference type="PANTHER" id="PTHR33217">
    <property type="entry name" value="TRANSPOSASE FOR INSERTION SEQUENCE ELEMENT IS1081"/>
    <property type="match status" value="1"/>
</dbReference>
<gene>
    <name evidence="7" type="ORF">MESMUL_14720</name>
</gene>
<evidence type="ECO:0000313" key="7">
    <source>
        <dbReference type="EMBL" id="GBO94118.1"/>
    </source>
</evidence>
<protein>
    <recommendedName>
        <fullName evidence="6">Mutator family transposase</fullName>
    </recommendedName>
</protein>
<dbReference type="InterPro" id="IPR001207">
    <property type="entry name" value="Transposase_mutator"/>
</dbReference>
<comment type="function">
    <text evidence="1 6">Required for the transposition of the insertion element.</text>
</comment>
<dbReference type="Pfam" id="PF00872">
    <property type="entry name" value="Transposase_mut"/>
    <property type="match status" value="1"/>
</dbReference>
<dbReference type="GO" id="GO:0004803">
    <property type="term" value="F:transposase activity"/>
    <property type="evidence" value="ECO:0007669"/>
    <property type="project" value="UniProtKB-UniRule"/>
</dbReference>
<comment type="caution">
    <text evidence="7">The sequence shown here is derived from an EMBL/GenBank/DDBJ whole genome shotgun (WGS) entry which is preliminary data.</text>
</comment>
<keyword evidence="8" id="KW-1185">Reference proteome</keyword>
<dbReference type="GO" id="GO:0006313">
    <property type="term" value="P:DNA transposition"/>
    <property type="evidence" value="ECO:0007669"/>
    <property type="project" value="UniProtKB-UniRule"/>
</dbReference>
<evidence type="ECO:0000256" key="1">
    <source>
        <dbReference type="ARBA" id="ARBA00002190"/>
    </source>
</evidence>
<keyword evidence="4 6" id="KW-0238">DNA-binding</keyword>
<evidence type="ECO:0000256" key="4">
    <source>
        <dbReference type="ARBA" id="ARBA00023125"/>
    </source>
</evidence>
<organism evidence="7 8">
    <name type="scientific">Mesosutterella multiformis</name>
    <dbReference type="NCBI Taxonomy" id="2259133"/>
    <lineage>
        <taxon>Bacteria</taxon>
        <taxon>Pseudomonadati</taxon>
        <taxon>Pseudomonadota</taxon>
        <taxon>Betaproteobacteria</taxon>
        <taxon>Burkholderiales</taxon>
        <taxon>Sutterellaceae</taxon>
        <taxon>Mesosutterella</taxon>
    </lineage>
</organism>
<keyword evidence="5 6" id="KW-0233">DNA recombination</keyword>
<proteinExistence type="inferred from homology"/>
<reference evidence="7 8" key="1">
    <citation type="journal article" date="2018" name="Int. J. Syst. Evol. Microbiol.">
        <title>Mesosutterella multiformis gen. nov., sp. nov., a member of the family Sutterellaceae and Sutterella megalosphaeroides sp. nov., isolated from human faeces.</title>
        <authorList>
            <person name="Sakamoto M."/>
            <person name="Ikeyama N."/>
            <person name="Kunihiro T."/>
            <person name="Iino T."/>
            <person name="Yuki M."/>
            <person name="Ohkuma M."/>
        </authorList>
    </citation>
    <scope>NUCLEOTIDE SEQUENCE [LARGE SCALE GENOMIC DNA]</scope>
    <source>
        <strain evidence="7 8">4NBBH2</strain>
    </source>
</reference>
<sequence length="99" mass="11505">MEALWATILFSGFALEVIIRPPNIRRLIYTTNAIESLNRDLRKVIKTRAAFPTETAALKLLFLAIRKVEKRWVRPSPYWSAAMRELVVLFGDRITPYID</sequence>
<accession>A0A388SCU2</accession>
<evidence type="ECO:0000256" key="6">
    <source>
        <dbReference type="RuleBase" id="RU365089"/>
    </source>
</evidence>
<evidence type="ECO:0000313" key="8">
    <source>
        <dbReference type="Proteomes" id="UP000266091"/>
    </source>
</evidence>
<dbReference type="Proteomes" id="UP000266091">
    <property type="component" value="Unassembled WGS sequence"/>
</dbReference>
<keyword evidence="6" id="KW-0814">Transposable element</keyword>
<dbReference type="EMBL" id="BGZJ01000001">
    <property type="protein sequence ID" value="GBO94118.1"/>
    <property type="molecule type" value="Genomic_DNA"/>
</dbReference>